<dbReference type="InterPro" id="IPR018368">
    <property type="entry name" value="ClpA/B_CS1"/>
</dbReference>
<reference evidence="10" key="1">
    <citation type="submission" date="2021-01" db="EMBL/GenBank/DDBJ databases">
        <authorList>
            <person name="Corre E."/>
            <person name="Pelletier E."/>
            <person name="Niang G."/>
            <person name="Scheremetjew M."/>
            <person name="Finn R."/>
            <person name="Kale V."/>
            <person name="Holt S."/>
            <person name="Cochrane G."/>
            <person name="Meng A."/>
            <person name="Brown T."/>
            <person name="Cohen L."/>
        </authorList>
    </citation>
    <scope>NUCLEOTIDE SEQUENCE</scope>
    <source>
        <strain evidence="10">GSO104</strain>
    </source>
</reference>
<proteinExistence type="inferred from homology"/>
<evidence type="ECO:0000256" key="6">
    <source>
        <dbReference type="PROSITE-ProRule" id="PRU01251"/>
    </source>
</evidence>
<dbReference type="SUPFAM" id="SSF52540">
    <property type="entry name" value="P-loop containing nucleoside triphosphate hydrolases"/>
    <property type="match status" value="2"/>
</dbReference>
<evidence type="ECO:0000259" key="9">
    <source>
        <dbReference type="PROSITE" id="PS51903"/>
    </source>
</evidence>
<keyword evidence="3 7" id="KW-0547">Nucleotide-binding</keyword>
<dbReference type="Pfam" id="PF10431">
    <property type="entry name" value="ClpB_D2-small"/>
    <property type="match status" value="1"/>
</dbReference>
<dbReference type="Gene3D" id="3.40.50.300">
    <property type="entry name" value="P-loop containing nucleotide triphosphate hydrolases"/>
    <property type="match status" value="3"/>
</dbReference>
<dbReference type="InterPro" id="IPR004176">
    <property type="entry name" value="Clp_R_N"/>
</dbReference>
<dbReference type="PROSITE" id="PS00871">
    <property type="entry name" value="CLPAB_2"/>
    <property type="match status" value="1"/>
</dbReference>
<dbReference type="FunFam" id="3.40.50.300:FF:000010">
    <property type="entry name" value="Chaperone clpB 1, putative"/>
    <property type="match status" value="1"/>
</dbReference>
<keyword evidence="8" id="KW-0175">Coiled coil</keyword>
<evidence type="ECO:0000256" key="8">
    <source>
        <dbReference type="SAM" id="Coils"/>
    </source>
</evidence>
<evidence type="ECO:0000256" key="7">
    <source>
        <dbReference type="RuleBase" id="RU004432"/>
    </source>
</evidence>
<evidence type="ECO:0000313" key="10">
    <source>
        <dbReference type="EMBL" id="CAE4594267.1"/>
    </source>
</evidence>
<dbReference type="EMBL" id="HBNS01010073">
    <property type="protein sequence ID" value="CAE4594267.1"/>
    <property type="molecule type" value="Transcribed_RNA"/>
</dbReference>
<keyword evidence="5 7" id="KW-0143">Chaperone</keyword>
<dbReference type="PRINTS" id="PR00300">
    <property type="entry name" value="CLPPROTEASEA"/>
</dbReference>
<dbReference type="Gene3D" id="1.10.1780.10">
    <property type="entry name" value="Clp, N-terminal domain"/>
    <property type="match status" value="1"/>
</dbReference>
<dbReference type="CDD" id="cd00009">
    <property type="entry name" value="AAA"/>
    <property type="match status" value="1"/>
</dbReference>
<dbReference type="CDD" id="cd19499">
    <property type="entry name" value="RecA-like_ClpB_Hsp104-like"/>
    <property type="match status" value="1"/>
</dbReference>
<dbReference type="Pfam" id="PF17871">
    <property type="entry name" value="AAA_lid_9"/>
    <property type="match status" value="1"/>
</dbReference>
<dbReference type="InterPro" id="IPR019489">
    <property type="entry name" value="Clp_ATPase_C"/>
</dbReference>
<dbReference type="Gene3D" id="1.10.8.60">
    <property type="match status" value="1"/>
</dbReference>
<protein>
    <recommendedName>
        <fullName evidence="9">Clp R domain-containing protein</fullName>
    </recommendedName>
</protein>
<accession>A0A7S4QUD5</accession>
<dbReference type="SMART" id="SM00382">
    <property type="entry name" value="AAA"/>
    <property type="match status" value="2"/>
</dbReference>
<evidence type="ECO:0000256" key="3">
    <source>
        <dbReference type="ARBA" id="ARBA00022741"/>
    </source>
</evidence>
<keyword evidence="4 7" id="KW-0067">ATP-binding</keyword>
<dbReference type="GO" id="GO:0005737">
    <property type="term" value="C:cytoplasm"/>
    <property type="evidence" value="ECO:0007669"/>
    <property type="project" value="TreeGrafter"/>
</dbReference>
<feature type="coiled-coil region" evidence="8">
    <location>
        <begin position="509"/>
        <end position="596"/>
    </location>
</feature>
<dbReference type="GO" id="GO:0016887">
    <property type="term" value="F:ATP hydrolysis activity"/>
    <property type="evidence" value="ECO:0007669"/>
    <property type="project" value="InterPro"/>
</dbReference>
<feature type="domain" description="Clp R" evidence="9">
    <location>
        <begin position="84"/>
        <end position="241"/>
    </location>
</feature>
<evidence type="ECO:0000256" key="2">
    <source>
        <dbReference type="ARBA" id="ARBA00022737"/>
    </source>
</evidence>
<dbReference type="GO" id="GO:0005524">
    <property type="term" value="F:ATP binding"/>
    <property type="evidence" value="ECO:0007669"/>
    <property type="project" value="UniProtKB-KW"/>
</dbReference>
<gene>
    <name evidence="10" type="ORF">DBRI00130_LOCUS8121</name>
</gene>
<dbReference type="InterPro" id="IPR001270">
    <property type="entry name" value="ClpA/B"/>
</dbReference>
<organism evidence="10">
    <name type="scientific">Ditylum brightwellii</name>
    <dbReference type="NCBI Taxonomy" id="49249"/>
    <lineage>
        <taxon>Eukaryota</taxon>
        <taxon>Sar</taxon>
        <taxon>Stramenopiles</taxon>
        <taxon>Ochrophyta</taxon>
        <taxon>Bacillariophyta</taxon>
        <taxon>Mediophyceae</taxon>
        <taxon>Lithodesmiophycidae</taxon>
        <taxon>Lithodesmiales</taxon>
        <taxon>Lithodesmiaceae</taxon>
        <taxon>Ditylum</taxon>
    </lineage>
</organism>
<dbReference type="AlphaFoldDB" id="A0A7S4QUD5"/>
<evidence type="ECO:0000256" key="1">
    <source>
        <dbReference type="ARBA" id="ARBA00008675"/>
    </source>
</evidence>
<comment type="similarity">
    <text evidence="1 7">Belongs to the ClpA/ClpB family.</text>
</comment>
<dbReference type="Pfam" id="PF07724">
    <property type="entry name" value="AAA_2"/>
    <property type="match status" value="1"/>
</dbReference>
<dbReference type="PROSITE" id="PS51903">
    <property type="entry name" value="CLP_R"/>
    <property type="match status" value="1"/>
</dbReference>
<dbReference type="SUPFAM" id="SSF81923">
    <property type="entry name" value="Double Clp-N motif"/>
    <property type="match status" value="1"/>
</dbReference>
<dbReference type="SMART" id="SM01086">
    <property type="entry name" value="ClpB_D2-small"/>
    <property type="match status" value="1"/>
</dbReference>
<dbReference type="PROSITE" id="PS00870">
    <property type="entry name" value="CLPAB_1"/>
    <property type="match status" value="1"/>
</dbReference>
<dbReference type="InterPro" id="IPR041546">
    <property type="entry name" value="ClpA/ClpB_AAA_lid"/>
</dbReference>
<keyword evidence="2 6" id="KW-0677">Repeat</keyword>
<dbReference type="PANTHER" id="PTHR11638:SF18">
    <property type="entry name" value="HEAT SHOCK PROTEIN 104"/>
    <property type="match status" value="1"/>
</dbReference>
<evidence type="ECO:0000256" key="5">
    <source>
        <dbReference type="ARBA" id="ARBA00023186"/>
    </source>
</evidence>
<dbReference type="InterPro" id="IPR003593">
    <property type="entry name" value="AAA+_ATPase"/>
</dbReference>
<dbReference type="FunFam" id="3.40.50.300:FF:000120">
    <property type="entry name" value="ATP-dependent chaperone ClpB"/>
    <property type="match status" value="1"/>
</dbReference>
<sequence length="992" mass="110282">MLSKIPHRCRSAIVTSIPHAVTRTSLVTHAQSSIRVSSIGKAPLSVSRPIFVTSSVSMDKFIQSQMIYERRFHTTPPRMSPEFFNESKYTEAAWSTVAAVTKVADYYSATAVEAPMLLDVLLNPSKHRAGDNADAAKAIAEKIFQKAGVDLQTFRSDLEKHLSSQPRIGGDTSQKRMATSLSRVLDRARENKSILGDTYVTSEGLVLALAKDDDKFTKEALRRQNVSYNNILSAVEEIRKTSGPATSRSAETNYEALNKYGIDFTERAKEGKLDPVIGRDDEIRRAIQILSRRTKNNPVLIGDPGVGKTAIAEGIAQRMIAGDVPDTLKPPCKLIGLDMGALIAGAKMRGEFEERLKSVLEEVTKSDGEIVLFIDEMHTVVGAGASEGSMDASNLLKPALARGELRCIGATTTDEYRKFIEKDKALERRFQQVMIDQPSAEDTVSILRGLKPRYEVHHGVRIRDEALLAAAKLSHRYIPDRFLPDKAIDLVDEACAKLKNQLTSKPEVLDEIDRRVIQLEMERLSLKSDFDKSSDRKVGMASERLRKIDDELSNLKVKQDDLTAKWMAERGGVDRVSELHEKIADIKHEIVRCEREHNLDRAAELKYSTLPQLLKELESLESDADANEGTDVLGERMLRDEVVADDIANVVSIWTGIPAQKMLESESARILSMGDKLKERLIGQDEAVNVVTEAIQRSRAGLNDPSKPIASLIFLGPTGVGKTELCKALSEFMFDTEEAMIRIDMSEYMEKHTVSRLVGAPPGYIGYDEGGQLTNAVRRKPYSVILFDEMEKAHPDVFNVMLQLLDDGRVTDSKGHVVNFRNCIVIFTSNIGSKDIIDLGSSSMVGGQEIMKQRVTNAMRDHFKPEFLNRIDEYVIFNSLSKQDLRGIVKLEARRLEDRLVERSMKLNISETALDLLADIGFDPVYGARPLKRTIQRELETAVAKGILRGDYKDNDTIVVDAIDGCLDVRKETSIVASSGSKNDKSPGNIYG</sequence>
<name>A0A7S4QUD5_9STRA</name>
<dbReference type="FunFam" id="3.40.50.300:FF:000025">
    <property type="entry name" value="ATP-dependent Clp protease subunit"/>
    <property type="match status" value="1"/>
</dbReference>
<dbReference type="GO" id="GO:0034605">
    <property type="term" value="P:cellular response to heat"/>
    <property type="evidence" value="ECO:0007669"/>
    <property type="project" value="TreeGrafter"/>
</dbReference>
<dbReference type="InterPro" id="IPR027417">
    <property type="entry name" value="P-loop_NTPase"/>
</dbReference>
<evidence type="ECO:0000256" key="4">
    <source>
        <dbReference type="ARBA" id="ARBA00022840"/>
    </source>
</evidence>
<dbReference type="InterPro" id="IPR050130">
    <property type="entry name" value="ClpA_ClpB"/>
</dbReference>
<dbReference type="InterPro" id="IPR028299">
    <property type="entry name" value="ClpA/B_CS2"/>
</dbReference>
<dbReference type="PANTHER" id="PTHR11638">
    <property type="entry name" value="ATP-DEPENDENT CLP PROTEASE"/>
    <property type="match status" value="1"/>
</dbReference>
<dbReference type="Pfam" id="PF00004">
    <property type="entry name" value="AAA"/>
    <property type="match status" value="1"/>
</dbReference>
<dbReference type="InterPro" id="IPR003959">
    <property type="entry name" value="ATPase_AAA_core"/>
</dbReference>
<dbReference type="InterPro" id="IPR036628">
    <property type="entry name" value="Clp_N_dom_sf"/>
</dbReference>
<dbReference type="Pfam" id="PF02861">
    <property type="entry name" value="Clp_N"/>
    <property type="match status" value="1"/>
</dbReference>